<name>A0A2A9F7M7_9PSEU</name>
<evidence type="ECO:0000313" key="9">
    <source>
        <dbReference type="Proteomes" id="UP000243542"/>
    </source>
</evidence>
<keyword evidence="4" id="KW-0788">Thiol protease</keyword>
<keyword evidence="6" id="KW-0732">Signal</keyword>
<accession>A0A2A9F7M7</accession>
<dbReference type="PROSITE" id="PS51935">
    <property type="entry name" value="NLPC_P60"/>
    <property type="match status" value="1"/>
</dbReference>
<dbReference type="Gene3D" id="3.90.1720.10">
    <property type="entry name" value="endopeptidase domain like (from Nostoc punctiforme)"/>
    <property type="match status" value="1"/>
</dbReference>
<keyword evidence="3 8" id="KW-0378">Hydrolase</keyword>
<comment type="similarity">
    <text evidence="1">Belongs to the peptidase C40 family.</text>
</comment>
<evidence type="ECO:0000256" key="2">
    <source>
        <dbReference type="ARBA" id="ARBA00022670"/>
    </source>
</evidence>
<dbReference type="Proteomes" id="UP000243542">
    <property type="component" value="Unassembled WGS sequence"/>
</dbReference>
<dbReference type="PANTHER" id="PTHR47359:SF3">
    <property type="entry name" value="NLP_P60 DOMAIN-CONTAINING PROTEIN-RELATED"/>
    <property type="match status" value="1"/>
</dbReference>
<feature type="signal peptide" evidence="6">
    <location>
        <begin position="1"/>
        <end position="33"/>
    </location>
</feature>
<sequence>MQSHPVKRVVSGALAAASVIAVVTVAQPSAASAAPIPALQTPPASGGSDALAKYRDLSAQAEKANEDLLKAQDDLAAKQQDLDKADGDVTTAHSSAATAAADEAKFKVDVDKFAGASFLSGVQMNKLSALLAGSSTQDFLDRSAALDQIAAEKDAALHRLAGAVKQAKDAENLAADAAKRATAARDAAKKLTDDITAKKKTLQDQLDQLKNTKPALSAADKTLQGDQGGEAPANIKAPSAAAQVALQAALSKLGSPYVWGATGPSQFDCSGLMQWAYKQAGITLPRSSSAQSTFGTPIPKDQLQPGDLVFYYTPVSHVGMVVSDGKMVHAPTSGDVVKISPLQSQYVGARRVTS</sequence>
<dbReference type="PANTHER" id="PTHR47359">
    <property type="entry name" value="PEPTIDOGLYCAN DL-ENDOPEPTIDASE CWLO"/>
    <property type="match status" value="1"/>
</dbReference>
<dbReference type="InterPro" id="IPR000064">
    <property type="entry name" value="NLP_P60_dom"/>
</dbReference>
<dbReference type="InterPro" id="IPR051794">
    <property type="entry name" value="PG_Endopeptidase_C40"/>
</dbReference>
<dbReference type="GO" id="GO:0008234">
    <property type="term" value="F:cysteine-type peptidase activity"/>
    <property type="evidence" value="ECO:0007669"/>
    <property type="project" value="UniProtKB-KW"/>
</dbReference>
<dbReference type="GO" id="GO:0006508">
    <property type="term" value="P:proteolysis"/>
    <property type="evidence" value="ECO:0007669"/>
    <property type="project" value="UniProtKB-KW"/>
</dbReference>
<feature type="domain" description="NlpC/P60" evidence="7">
    <location>
        <begin position="239"/>
        <end position="354"/>
    </location>
</feature>
<dbReference type="Pfam" id="PF00877">
    <property type="entry name" value="NLPC_P60"/>
    <property type="match status" value="1"/>
</dbReference>
<dbReference type="SUPFAM" id="SSF54001">
    <property type="entry name" value="Cysteine proteinases"/>
    <property type="match status" value="1"/>
</dbReference>
<evidence type="ECO:0000256" key="1">
    <source>
        <dbReference type="ARBA" id="ARBA00007074"/>
    </source>
</evidence>
<feature type="coiled-coil region" evidence="5">
    <location>
        <begin position="160"/>
        <end position="219"/>
    </location>
</feature>
<organism evidence="8 9">
    <name type="scientific">Amycolatopsis sulphurea</name>
    <dbReference type="NCBI Taxonomy" id="76022"/>
    <lineage>
        <taxon>Bacteria</taxon>
        <taxon>Bacillati</taxon>
        <taxon>Actinomycetota</taxon>
        <taxon>Actinomycetes</taxon>
        <taxon>Pseudonocardiales</taxon>
        <taxon>Pseudonocardiaceae</taxon>
        <taxon>Amycolatopsis</taxon>
    </lineage>
</organism>
<keyword evidence="9" id="KW-1185">Reference proteome</keyword>
<keyword evidence="2" id="KW-0645">Protease</keyword>
<evidence type="ECO:0000256" key="4">
    <source>
        <dbReference type="ARBA" id="ARBA00022807"/>
    </source>
</evidence>
<evidence type="ECO:0000259" key="7">
    <source>
        <dbReference type="PROSITE" id="PS51935"/>
    </source>
</evidence>
<feature type="chain" id="PRO_5017931920" evidence="6">
    <location>
        <begin position="34"/>
        <end position="354"/>
    </location>
</feature>
<dbReference type="EMBL" id="PDJK01000002">
    <property type="protein sequence ID" value="PFG46542.1"/>
    <property type="molecule type" value="Genomic_DNA"/>
</dbReference>
<gene>
    <name evidence="8" type="ORF">ATK36_1524</name>
</gene>
<reference evidence="8 9" key="1">
    <citation type="submission" date="2017-10" db="EMBL/GenBank/DDBJ databases">
        <title>Sequencing the genomes of 1000 actinobacteria strains.</title>
        <authorList>
            <person name="Klenk H.-P."/>
        </authorList>
    </citation>
    <scope>NUCLEOTIDE SEQUENCE [LARGE SCALE GENOMIC DNA]</scope>
    <source>
        <strain evidence="8 9">DSM 46092</strain>
    </source>
</reference>
<evidence type="ECO:0000256" key="5">
    <source>
        <dbReference type="SAM" id="Coils"/>
    </source>
</evidence>
<protein>
    <submittedName>
        <fullName evidence="8">Cell wall-associated NlpC family hydrolase</fullName>
    </submittedName>
</protein>
<keyword evidence="5" id="KW-0175">Coiled coil</keyword>
<evidence type="ECO:0000256" key="3">
    <source>
        <dbReference type="ARBA" id="ARBA00022801"/>
    </source>
</evidence>
<proteinExistence type="inferred from homology"/>
<comment type="caution">
    <text evidence="8">The sequence shown here is derived from an EMBL/GenBank/DDBJ whole genome shotgun (WGS) entry which is preliminary data.</text>
</comment>
<evidence type="ECO:0000256" key="6">
    <source>
        <dbReference type="SAM" id="SignalP"/>
    </source>
</evidence>
<dbReference type="AlphaFoldDB" id="A0A2A9F7M7"/>
<evidence type="ECO:0000313" key="8">
    <source>
        <dbReference type="EMBL" id="PFG46542.1"/>
    </source>
</evidence>
<dbReference type="RefSeq" id="WP_098510595.1">
    <property type="nucleotide sequence ID" value="NZ_JBIAKZ010000023.1"/>
</dbReference>
<feature type="coiled-coil region" evidence="5">
    <location>
        <begin position="51"/>
        <end position="88"/>
    </location>
</feature>
<dbReference type="InterPro" id="IPR038765">
    <property type="entry name" value="Papain-like_cys_pep_sf"/>
</dbReference>